<reference evidence="1" key="1">
    <citation type="submission" date="2023-07" db="EMBL/GenBank/DDBJ databases">
        <title>Sequencing the genomes of 1000 actinobacteria strains.</title>
        <authorList>
            <person name="Klenk H.-P."/>
        </authorList>
    </citation>
    <scope>NUCLEOTIDE SEQUENCE</scope>
    <source>
        <strain evidence="1">DSM 45977</strain>
    </source>
</reference>
<dbReference type="EC" id="2.1.1.144" evidence="1"/>
<dbReference type="NCBIfam" id="NF010703">
    <property type="entry name" value="PRK14103.1"/>
    <property type="match status" value="1"/>
</dbReference>
<dbReference type="RefSeq" id="WP_310270413.1">
    <property type="nucleotide sequence ID" value="NZ_JAVDXW010000001.1"/>
</dbReference>
<gene>
    <name evidence="1" type="ORF">JOF55_001072</name>
</gene>
<sequence>MWDPQQYLAFAEHRDRPAHDLLARVGARNPRRVVDLGCGAGNLTPLLSVRWPEATVEATDASPEMVRAARAEGIDARLADVRDWRPAADADVVVCNAVLQWVPEHVALLRAWLPALPPGAWFAFQVPGNFEAPAHRSLYELVAEPEWPDHLEELLCKPDCVLPATGYAEAIADLGLEVDAWETTYVHRLRGADPVLEWLGGTALRPIEAALDESRWQRFRAELAPRLRTAYPQRADGTTWFPFRRIFAVAYRQ</sequence>
<comment type="caution">
    <text evidence="1">The sequence shown here is derived from an EMBL/GenBank/DDBJ whole genome shotgun (WGS) entry which is preliminary data.</text>
</comment>
<dbReference type="GO" id="GO:0032259">
    <property type="term" value="P:methylation"/>
    <property type="evidence" value="ECO:0007669"/>
    <property type="project" value="UniProtKB-KW"/>
</dbReference>
<dbReference type="SUPFAM" id="SSF53335">
    <property type="entry name" value="S-adenosyl-L-methionine-dependent methyltransferases"/>
    <property type="match status" value="1"/>
</dbReference>
<dbReference type="GO" id="GO:0030798">
    <property type="term" value="F:trans-aconitate 2-methyltransferase activity"/>
    <property type="evidence" value="ECO:0007669"/>
    <property type="project" value="UniProtKB-EC"/>
</dbReference>
<dbReference type="Gene3D" id="3.40.50.150">
    <property type="entry name" value="Vaccinia Virus protein VP39"/>
    <property type="match status" value="1"/>
</dbReference>
<keyword evidence="1" id="KW-0489">Methyltransferase</keyword>
<dbReference type="PANTHER" id="PTHR43861">
    <property type="entry name" value="TRANS-ACONITATE 2-METHYLTRANSFERASE-RELATED"/>
    <property type="match status" value="1"/>
</dbReference>
<keyword evidence="2" id="KW-1185">Reference proteome</keyword>
<dbReference type="InterPro" id="IPR029063">
    <property type="entry name" value="SAM-dependent_MTases_sf"/>
</dbReference>
<evidence type="ECO:0000313" key="1">
    <source>
        <dbReference type="EMBL" id="MDR7300891.1"/>
    </source>
</evidence>
<dbReference type="CDD" id="cd02440">
    <property type="entry name" value="AdoMet_MTases"/>
    <property type="match status" value="1"/>
</dbReference>
<organism evidence="1 2">
    <name type="scientific">Haloactinomyces albus</name>
    <dbReference type="NCBI Taxonomy" id="1352928"/>
    <lineage>
        <taxon>Bacteria</taxon>
        <taxon>Bacillati</taxon>
        <taxon>Actinomycetota</taxon>
        <taxon>Actinomycetes</taxon>
        <taxon>Actinopolysporales</taxon>
        <taxon>Actinopolysporaceae</taxon>
        <taxon>Haloactinomyces</taxon>
    </lineage>
</organism>
<evidence type="ECO:0000313" key="2">
    <source>
        <dbReference type="Proteomes" id="UP001180845"/>
    </source>
</evidence>
<name>A0AAE3Z9N5_9ACTN</name>
<dbReference type="AlphaFoldDB" id="A0AAE3Z9N5"/>
<dbReference type="EMBL" id="JAVDXW010000001">
    <property type="protein sequence ID" value="MDR7300891.1"/>
    <property type="molecule type" value="Genomic_DNA"/>
</dbReference>
<keyword evidence="1" id="KW-0808">Transferase</keyword>
<dbReference type="PANTHER" id="PTHR43861:SF1">
    <property type="entry name" value="TRANS-ACONITATE 2-METHYLTRANSFERASE"/>
    <property type="match status" value="1"/>
</dbReference>
<dbReference type="Pfam" id="PF13489">
    <property type="entry name" value="Methyltransf_23"/>
    <property type="match status" value="1"/>
</dbReference>
<dbReference type="Gene3D" id="1.10.150.290">
    <property type="entry name" value="S-adenosyl-L-methionine-dependent methyltransferases"/>
    <property type="match status" value="1"/>
</dbReference>
<accession>A0AAE3Z9N5</accession>
<protein>
    <submittedName>
        <fullName evidence="1">Trans-aconitate 2-methyltransferase</fullName>
        <ecNumber evidence="1">2.1.1.144</ecNumber>
    </submittedName>
</protein>
<dbReference type="Proteomes" id="UP001180845">
    <property type="component" value="Unassembled WGS sequence"/>
</dbReference>
<proteinExistence type="predicted"/>
<dbReference type="InterPro" id="IPR023149">
    <property type="entry name" value="Trans_acon_MeTrfase_C"/>
</dbReference>